<evidence type="ECO:0000256" key="10">
    <source>
        <dbReference type="RuleBase" id="RU362132"/>
    </source>
</evidence>
<dbReference type="Gene3D" id="3.40.50.1220">
    <property type="entry name" value="TPP-binding domain"/>
    <property type="match status" value="1"/>
</dbReference>
<evidence type="ECO:0000313" key="15">
    <source>
        <dbReference type="EMBL" id="KTB13739.1"/>
    </source>
</evidence>
<dbReference type="EMBL" id="LLZZ01000006">
    <property type="protein sequence ID" value="KTB13739.1"/>
    <property type="molecule type" value="Genomic_DNA"/>
</dbReference>
<dbReference type="GO" id="GO:0000287">
    <property type="term" value="F:magnesium ion binding"/>
    <property type="evidence" value="ECO:0007669"/>
    <property type="project" value="InterPro"/>
</dbReference>
<dbReference type="VEuPathDB" id="FungiDB:CAGL0A03102g"/>
<dbReference type="SUPFAM" id="SSF52467">
    <property type="entry name" value="DHS-like NAD/FAD-binding domain"/>
    <property type="match status" value="1"/>
</dbReference>
<dbReference type="GO" id="GO:0005634">
    <property type="term" value="C:nucleus"/>
    <property type="evidence" value="ECO:0007669"/>
    <property type="project" value="TreeGrafter"/>
</dbReference>
<dbReference type="FunFam" id="3.40.50.970:FF:000024">
    <property type="entry name" value="Pyruvate decarboxylase isozyme"/>
    <property type="match status" value="1"/>
</dbReference>
<dbReference type="FunFam" id="3.40.50.970:FF:000019">
    <property type="entry name" value="Pyruvate decarboxylase isozyme"/>
    <property type="match status" value="1"/>
</dbReference>
<dbReference type="InterPro" id="IPR047214">
    <property type="entry name" value="TPP_PDC_IPDC"/>
</dbReference>
<dbReference type="AlphaFoldDB" id="A0A0W0E2H8"/>
<dbReference type="GO" id="GO:0050177">
    <property type="term" value="F:phenylpyruvate decarboxylase activity"/>
    <property type="evidence" value="ECO:0007669"/>
    <property type="project" value="EnsemblFungi"/>
</dbReference>
<dbReference type="GO" id="GO:0000949">
    <property type="term" value="P:aromatic amino acid family catabolic process to alcohol via Ehrlich pathway"/>
    <property type="evidence" value="ECO:0007669"/>
    <property type="project" value="EnsemblFungi"/>
</dbReference>
<dbReference type="GO" id="GO:0030976">
    <property type="term" value="F:thiamine pyrophosphate binding"/>
    <property type="evidence" value="ECO:0007669"/>
    <property type="project" value="InterPro"/>
</dbReference>
<keyword evidence="7" id="KW-0456">Lyase</keyword>
<proteinExistence type="inferred from homology"/>
<dbReference type="PIRSF" id="PIRSF036565">
    <property type="entry name" value="Pyruvt_ip_decrb"/>
    <property type="match status" value="1"/>
</dbReference>
<feature type="domain" description="Thiamine pyrophosphate enzyme central" evidence="11">
    <location>
        <begin position="251"/>
        <end position="380"/>
    </location>
</feature>
<feature type="binding site" evidence="9">
    <location>
        <position position="545"/>
    </location>
    <ligand>
        <name>Mg(2+)</name>
        <dbReference type="ChEBI" id="CHEBI:18420"/>
    </ligand>
</feature>
<dbReference type="InterPro" id="IPR012000">
    <property type="entry name" value="Thiamin_PyroP_enz_cen_dom"/>
</dbReference>
<evidence type="ECO:0000259" key="12">
    <source>
        <dbReference type="Pfam" id="PF02775"/>
    </source>
</evidence>
<evidence type="ECO:0000256" key="8">
    <source>
        <dbReference type="PIRSR" id="PIRSR036565-1"/>
    </source>
</evidence>
<evidence type="ECO:0000256" key="7">
    <source>
        <dbReference type="ARBA" id="ARBA00023239"/>
    </source>
</evidence>
<feature type="binding site" evidence="8">
    <location>
        <position position="55"/>
    </location>
    <ligand>
        <name>pyruvate</name>
        <dbReference type="ChEBI" id="CHEBI:15361"/>
        <label>1</label>
        <note>substrate; ligand shared between two neighboring subunits</note>
    </ligand>
</feature>
<evidence type="ECO:0000259" key="13">
    <source>
        <dbReference type="Pfam" id="PF02776"/>
    </source>
</evidence>
<dbReference type="GO" id="GO:0000950">
    <property type="term" value="P:branched-chain amino acid catabolic process to alcohol via Ehrlich pathway"/>
    <property type="evidence" value="ECO:0007669"/>
    <property type="project" value="EnsemblFungi"/>
</dbReference>
<sequence length="649" mass="72718">MAPVTLDPKVTADTSRYSGVQSNSGFAYGEITFGEYVFRRLLSCGTKSVFGVPGDFNLALLEHLYDDSVADALRWVGNCNELNAAYAADGYSRYTNKIGCLITTYGVGELSALNGVAGSFAEDVKVLHIVGVASSQTSCKNTDNKNVHHLIPALNDSNFVSPNHKTYYEMVKDRVCCAAEYLEDIDVACDMLDKVIEDMYRYSKPGYLFIPADFADMMVSTRNLVARPTITLEQAIAPLVGCGESQLEAIVAKVAQLIYNSSNPCILGDVLTDRYGVSQQLNSLISHCQMWNFSTVMGKSVIDESNPYYKGLYNGRECSSSVIEDFSKCDLILHFGIERNEINNGHYTIDYNEHIGANVVEFHSDYIRFFNSKTKEEDMIRGVNFVHVLNRLQPAIQADKLSFNYQECSTTSNADSKIDSQSSNEITQEFLQDIMPQYLNPGDVLVCETGSVQFGVRDYRFPSNVKYVSQGFYLSIGMALPASLGVGIGMQDYPLSHIPNPEEIDYEPKLILFEGDGSAQMTIQELSTMLHNNVKMEIFLWNNDGYTIERAIKGPTRSYNDIAPWNWTKMFEAFGDGLGSKHKTRNQVYSTREEFLTRLREKKDTKHNDPACQIELLEVKMGVLDFPEQLKCMVSAAMYNKKKEQSMSN</sequence>
<dbReference type="Pfam" id="PF02776">
    <property type="entry name" value="TPP_enzyme_N"/>
    <property type="match status" value="1"/>
</dbReference>
<comment type="cofactor">
    <cofactor evidence="9">
        <name>Mg(2+)</name>
        <dbReference type="ChEBI" id="CHEBI:18420"/>
    </cofactor>
    <text evidence="9">Binds 1 Mg(2+) per subunit.</text>
</comment>
<protein>
    <submittedName>
        <fullName evidence="14">Transaminated amino acid decarboxylase</fullName>
    </submittedName>
</protein>
<dbReference type="VEuPathDB" id="FungiDB:B1J91_A03102g"/>
<reference evidence="14 16" key="1">
    <citation type="submission" date="2015-10" db="EMBL/GenBank/DDBJ databases">
        <title>Draft genomes sequences of Candida glabrata isolates 1A, 1B, 2A, 2B, 3A and 3B.</title>
        <authorList>
            <person name="Haavelsrud O.E."/>
            <person name="Gaustad P."/>
        </authorList>
    </citation>
    <scope>NUCLEOTIDE SEQUENCE [LARGE SCALE GENOMIC DNA]</scope>
    <source>
        <strain evidence="14">910700640</strain>
    </source>
</reference>
<feature type="domain" description="Thiamine pyrophosphate enzyme TPP-binding" evidence="12">
    <location>
        <begin position="449"/>
        <end position="587"/>
    </location>
</feature>
<name>A0A0W0E2H8_CANGB</name>
<keyword evidence="6 10" id="KW-0786">Thiamine pyrophosphate</keyword>
<comment type="caution">
    <text evidence="14">The sequence shown here is derived from an EMBL/GenBank/DDBJ whole genome shotgun (WGS) entry which is preliminary data.</text>
</comment>
<feature type="binding site" evidence="9">
    <location>
        <position position="516"/>
    </location>
    <ligand>
        <name>Mg(2+)</name>
        <dbReference type="ChEBI" id="CHEBI:18420"/>
    </ligand>
</feature>
<evidence type="ECO:0000313" key="14">
    <source>
        <dbReference type="EMBL" id="KTA95996.1"/>
    </source>
</evidence>
<comment type="cofactor">
    <cofactor evidence="1">
        <name>thiamine diphosphate</name>
        <dbReference type="ChEBI" id="CHEBI:58937"/>
    </cofactor>
</comment>
<dbReference type="Gene3D" id="3.40.50.970">
    <property type="match status" value="2"/>
</dbReference>
<dbReference type="GO" id="GO:0000951">
    <property type="term" value="P:L-methionine catabolic process to 3-methylthiopropanol"/>
    <property type="evidence" value="ECO:0007669"/>
    <property type="project" value="EnsemblFungi"/>
</dbReference>
<dbReference type="GO" id="GO:0006552">
    <property type="term" value="P:L-leucine catabolic process"/>
    <property type="evidence" value="ECO:0007669"/>
    <property type="project" value="EnsemblFungi"/>
</dbReference>
<dbReference type="GO" id="GO:0005829">
    <property type="term" value="C:cytosol"/>
    <property type="evidence" value="ECO:0007669"/>
    <property type="project" value="TreeGrafter"/>
</dbReference>
<evidence type="ECO:0000256" key="4">
    <source>
        <dbReference type="ARBA" id="ARBA00022793"/>
    </source>
</evidence>
<dbReference type="GO" id="GO:0006569">
    <property type="term" value="P:L-tryptophan catabolic process"/>
    <property type="evidence" value="ECO:0007669"/>
    <property type="project" value="EnsemblFungi"/>
</dbReference>
<dbReference type="VEuPathDB" id="FungiDB:GVI51_A02937"/>
<dbReference type="VEuPathDB" id="FungiDB:GWK60_A02981"/>
<evidence type="ECO:0000256" key="1">
    <source>
        <dbReference type="ARBA" id="ARBA00001964"/>
    </source>
</evidence>
<dbReference type="SUPFAM" id="SSF52518">
    <property type="entry name" value="Thiamin diphosphate-binding fold (THDP-binding)"/>
    <property type="match status" value="2"/>
</dbReference>
<feature type="binding site" evidence="8">
    <location>
        <position position="200"/>
    </location>
    <ligand>
        <name>pyruvate</name>
        <dbReference type="ChEBI" id="CHEBI:15361"/>
        <label>2</label>
        <note>allosteric activator</note>
    </ligand>
</feature>
<dbReference type="InterPro" id="IPR029061">
    <property type="entry name" value="THDP-binding"/>
</dbReference>
<feature type="binding site" evidence="8">
    <location>
        <position position="549"/>
    </location>
    <ligand>
        <name>pyruvate</name>
        <dbReference type="ChEBI" id="CHEBI:15361"/>
        <label>1</label>
        <note>substrate; ligand shared between two neighboring subunits</note>
    </ligand>
</feature>
<dbReference type="GO" id="GO:0004737">
    <property type="term" value="F:pyruvate decarboxylase activity"/>
    <property type="evidence" value="ECO:0007669"/>
    <property type="project" value="TreeGrafter"/>
</dbReference>
<dbReference type="InterPro" id="IPR011766">
    <property type="entry name" value="TPP_enzyme_TPP-bd"/>
</dbReference>
<comment type="similarity">
    <text evidence="2 10">Belongs to the TPP enzyme family.</text>
</comment>
<dbReference type="Proteomes" id="UP000054886">
    <property type="component" value="Unassembled WGS sequence"/>
</dbReference>
<dbReference type="InterPro" id="IPR012001">
    <property type="entry name" value="Thiamin_PyroP_enz_TPP-bd_dom"/>
</dbReference>
<feature type="binding site" evidence="8">
    <location>
        <position position="149"/>
    </location>
    <ligand>
        <name>pyruvate</name>
        <dbReference type="ChEBI" id="CHEBI:15361"/>
        <label>1</label>
        <note>substrate; ligand shared between two neighboring subunits</note>
    </ligand>
</feature>
<evidence type="ECO:0000256" key="2">
    <source>
        <dbReference type="ARBA" id="ARBA00007812"/>
    </source>
</evidence>
<keyword evidence="3 9" id="KW-0479">Metal-binding</keyword>
<keyword evidence="4" id="KW-0210">Decarboxylase</keyword>
<dbReference type="CDD" id="cd02005">
    <property type="entry name" value="TPP_PDC_IPDC"/>
    <property type="match status" value="1"/>
</dbReference>
<evidence type="ECO:0000259" key="11">
    <source>
        <dbReference type="Pfam" id="PF00205"/>
    </source>
</evidence>
<dbReference type="Pfam" id="PF02775">
    <property type="entry name" value="TPP_enzyme_C"/>
    <property type="match status" value="1"/>
</dbReference>
<accession>A0A0W0E2H8</accession>
<dbReference type="EMBL" id="LLZZ01000177">
    <property type="protein sequence ID" value="KTA95996.1"/>
    <property type="molecule type" value="Genomic_DNA"/>
</dbReference>
<evidence type="ECO:0000256" key="9">
    <source>
        <dbReference type="PIRSR" id="PIRSR036565-2"/>
    </source>
</evidence>
<organism evidence="14 16">
    <name type="scientific">Candida glabrata</name>
    <name type="common">Yeast</name>
    <name type="synonym">Torulopsis glabrata</name>
    <dbReference type="NCBI Taxonomy" id="5478"/>
    <lineage>
        <taxon>Eukaryota</taxon>
        <taxon>Fungi</taxon>
        <taxon>Dikarya</taxon>
        <taxon>Ascomycota</taxon>
        <taxon>Saccharomycotina</taxon>
        <taxon>Saccharomycetes</taxon>
        <taxon>Saccharomycetales</taxon>
        <taxon>Saccharomycetaceae</taxon>
        <taxon>Nakaseomyces</taxon>
    </lineage>
</organism>
<dbReference type="GO" id="GO:0006559">
    <property type="term" value="P:L-phenylalanine catabolic process"/>
    <property type="evidence" value="ECO:0007669"/>
    <property type="project" value="EnsemblFungi"/>
</dbReference>
<feature type="binding site" evidence="9">
    <location>
        <position position="543"/>
    </location>
    <ligand>
        <name>Mg(2+)</name>
        <dbReference type="ChEBI" id="CHEBI:18420"/>
    </ligand>
</feature>
<evidence type="ECO:0000256" key="5">
    <source>
        <dbReference type="ARBA" id="ARBA00022842"/>
    </source>
</evidence>
<dbReference type="PANTHER" id="PTHR43452:SF3">
    <property type="entry name" value="TRANSAMINATED AMINO ACID DECARBOXYLASE"/>
    <property type="match status" value="1"/>
</dbReference>
<dbReference type="Pfam" id="PF00205">
    <property type="entry name" value="TPP_enzyme_M"/>
    <property type="match status" value="1"/>
</dbReference>
<evidence type="ECO:0000256" key="6">
    <source>
        <dbReference type="ARBA" id="ARBA00023052"/>
    </source>
</evidence>
<dbReference type="InterPro" id="IPR029035">
    <property type="entry name" value="DHS-like_NAD/FAD-binding_dom"/>
</dbReference>
<dbReference type="CDD" id="cd07038">
    <property type="entry name" value="TPP_PYR_PDC_IPDC_like"/>
    <property type="match status" value="1"/>
</dbReference>
<dbReference type="PANTHER" id="PTHR43452">
    <property type="entry name" value="PYRUVATE DECARBOXYLASE"/>
    <property type="match status" value="1"/>
</dbReference>
<gene>
    <name evidence="14" type="ORF">AO440_005500</name>
    <name evidence="15" type="ORF">AO440_005714</name>
</gene>
<feature type="domain" description="Thiamine pyrophosphate enzyme N-terminal TPP-binding" evidence="13">
    <location>
        <begin position="32"/>
        <end position="138"/>
    </location>
</feature>
<evidence type="ECO:0000313" key="16">
    <source>
        <dbReference type="Proteomes" id="UP000054886"/>
    </source>
</evidence>
<keyword evidence="5 9" id="KW-0460">Magnesium</keyword>
<dbReference type="InterPro" id="IPR047213">
    <property type="entry name" value="TPP_PYR_PDC_IPDC-like"/>
</dbReference>
<dbReference type="InterPro" id="IPR012110">
    <property type="entry name" value="PDC/IPDC-like"/>
</dbReference>
<evidence type="ECO:0000256" key="3">
    <source>
        <dbReference type="ARBA" id="ARBA00022723"/>
    </source>
</evidence>